<sequence>MEHNIITPSWELINKTNTIKKFNFIPSLLSTLYLSVIVFYQIAFTYIYIFELKDQFFSLVIDFVHKSYFIEVLITLAIWFVLYMFVKPLAEGGIVCLIDAFYNKEAGKYRLSYWISQWLLHFLPVFEFHNFMGFFRLLSIITFYFLTLRIFGQNYAFVISIVFGIYLLLSFVINILFAYSKFFIIFEKKWIFEAISLSTRMTLDNMWTTSKLYFTLFLVYLRIILTVVMFLVFPIIVSTIFAYISSKFFFIFFISLIAIIFVVFLLLITHLNSVVEIFVDSLWYNAYKDNKKTFEIEEN</sequence>
<keyword evidence="1" id="KW-1133">Transmembrane helix</keyword>
<dbReference type="AlphaFoldDB" id="K2AYK7"/>
<feature type="transmembrane region" description="Helical" evidence="1">
    <location>
        <begin position="248"/>
        <end position="268"/>
    </location>
</feature>
<protein>
    <recommendedName>
        <fullName evidence="3">Glycerophosphoryl diester phosphodiesterase membrane domain-containing protein</fullName>
    </recommendedName>
</protein>
<keyword evidence="1" id="KW-0812">Transmembrane</keyword>
<gene>
    <name evidence="2" type="ORF">ACD_49C00009G0056</name>
</gene>
<feature type="transmembrane region" description="Helical" evidence="1">
    <location>
        <begin position="128"/>
        <end position="148"/>
    </location>
</feature>
<reference evidence="2" key="1">
    <citation type="journal article" date="2012" name="Science">
        <title>Fermentation, hydrogen, and sulfur metabolism in multiple uncultivated bacterial phyla.</title>
        <authorList>
            <person name="Wrighton K.C."/>
            <person name="Thomas B.C."/>
            <person name="Sharon I."/>
            <person name="Miller C.S."/>
            <person name="Castelle C.J."/>
            <person name="VerBerkmoes N.C."/>
            <person name="Wilkins M.J."/>
            <person name="Hettich R.L."/>
            <person name="Lipton M.S."/>
            <person name="Williams K.H."/>
            <person name="Long P.E."/>
            <person name="Banfield J.F."/>
        </authorList>
    </citation>
    <scope>NUCLEOTIDE SEQUENCE [LARGE SCALE GENOMIC DNA]</scope>
</reference>
<dbReference type="EMBL" id="AMFJ01021595">
    <property type="protein sequence ID" value="EKD66831.1"/>
    <property type="molecule type" value="Genomic_DNA"/>
</dbReference>
<evidence type="ECO:0000256" key="1">
    <source>
        <dbReference type="SAM" id="Phobius"/>
    </source>
</evidence>
<proteinExistence type="predicted"/>
<evidence type="ECO:0008006" key="3">
    <source>
        <dbReference type="Google" id="ProtNLM"/>
    </source>
</evidence>
<feature type="transmembrane region" description="Helical" evidence="1">
    <location>
        <begin position="68"/>
        <end position="86"/>
    </location>
</feature>
<feature type="transmembrane region" description="Helical" evidence="1">
    <location>
        <begin position="24"/>
        <end position="48"/>
    </location>
</feature>
<feature type="transmembrane region" description="Helical" evidence="1">
    <location>
        <begin position="155"/>
        <end position="179"/>
    </location>
</feature>
<evidence type="ECO:0000313" key="2">
    <source>
        <dbReference type="EMBL" id="EKD66831.1"/>
    </source>
</evidence>
<accession>K2AYK7</accession>
<comment type="caution">
    <text evidence="2">The sequence shown here is derived from an EMBL/GenBank/DDBJ whole genome shotgun (WGS) entry which is preliminary data.</text>
</comment>
<organism evidence="2">
    <name type="scientific">uncultured bacterium</name>
    <name type="common">gcode 4</name>
    <dbReference type="NCBI Taxonomy" id="1234023"/>
    <lineage>
        <taxon>Bacteria</taxon>
        <taxon>environmental samples</taxon>
    </lineage>
</organism>
<keyword evidence="1" id="KW-0472">Membrane</keyword>
<name>K2AYK7_9BACT</name>
<feature type="transmembrane region" description="Helical" evidence="1">
    <location>
        <begin position="212"/>
        <end position="236"/>
    </location>
</feature>